<feature type="compositionally biased region" description="Basic and acidic residues" evidence="1">
    <location>
        <begin position="210"/>
        <end position="236"/>
    </location>
</feature>
<dbReference type="AlphaFoldDB" id="A0A2P8HJE4"/>
<feature type="chain" id="PRO_5015126482" description="Outer membrane lipoprotein-sorting protein" evidence="2">
    <location>
        <begin position="37"/>
        <end position="289"/>
    </location>
</feature>
<evidence type="ECO:0000256" key="1">
    <source>
        <dbReference type="SAM" id="MobiDB-lite"/>
    </source>
</evidence>
<reference evidence="3 4" key="1">
    <citation type="submission" date="2018-03" db="EMBL/GenBank/DDBJ databases">
        <title>Genomic Encyclopedia of Archaeal and Bacterial Type Strains, Phase II (KMG-II): from individual species to whole genera.</title>
        <authorList>
            <person name="Goeker M."/>
        </authorList>
    </citation>
    <scope>NUCLEOTIDE SEQUENCE [LARGE SCALE GENOMIC DNA]</scope>
    <source>
        <strain evidence="3 4">DSM 24859</strain>
    </source>
</reference>
<feature type="signal peptide" evidence="2">
    <location>
        <begin position="1"/>
        <end position="36"/>
    </location>
</feature>
<feature type="region of interest" description="Disordered" evidence="1">
    <location>
        <begin position="210"/>
        <end position="242"/>
    </location>
</feature>
<name>A0A2P8HJE4_CHINA</name>
<gene>
    <name evidence="3" type="ORF">CLV51_103326</name>
</gene>
<accession>A0A2P8HJE4</accession>
<comment type="caution">
    <text evidence="3">The sequence shown here is derived from an EMBL/GenBank/DDBJ whole genome shotgun (WGS) entry which is preliminary data.</text>
</comment>
<evidence type="ECO:0000313" key="4">
    <source>
        <dbReference type="Proteomes" id="UP000240971"/>
    </source>
</evidence>
<evidence type="ECO:0000313" key="3">
    <source>
        <dbReference type="EMBL" id="PSL46348.1"/>
    </source>
</evidence>
<proteinExistence type="predicted"/>
<dbReference type="Proteomes" id="UP000240971">
    <property type="component" value="Unassembled WGS sequence"/>
</dbReference>
<dbReference type="EMBL" id="PYAW01000003">
    <property type="protein sequence ID" value="PSL46348.1"/>
    <property type="molecule type" value="Genomic_DNA"/>
</dbReference>
<sequence>MMSFNQLNNIRRSKNTGMKKMCMIFMLMALATGIKAQNDENTSIRLGQRGAELMEMSSIMHQYVDQQYFSCNMNYDFADSAHQATVLEHATGMFKIHNNLLWNMRDSVESLQGEQYMLVVDHHDSAIYIYPRQPYQKFIDAPLLDSSFNQAFLKDLKLTTAANGNKTLSIYFNPGMQYSQMDLVYNPTTYLLSKISYYYSTVVFGGEKGKEVEKEKEKDNRKGGDEKDKREEKEPQGKTMTGVINMSFSDQKNDAYDLNIFAESNFIYQVGQKFYAQKKYEGYKVIPVM</sequence>
<keyword evidence="2" id="KW-0732">Signal</keyword>
<protein>
    <recommendedName>
        <fullName evidence="5">Outer membrane lipoprotein-sorting protein</fullName>
    </recommendedName>
</protein>
<organism evidence="3 4">
    <name type="scientific">Chitinophaga niastensis</name>
    <dbReference type="NCBI Taxonomy" id="536980"/>
    <lineage>
        <taxon>Bacteria</taxon>
        <taxon>Pseudomonadati</taxon>
        <taxon>Bacteroidota</taxon>
        <taxon>Chitinophagia</taxon>
        <taxon>Chitinophagales</taxon>
        <taxon>Chitinophagaceae</taxon>
        <taxon>Chitinophaga</taxon>
    </lineage>
</organism>
<evidence type="ECO:0008006" key="5">
    <source>
        <dbReference type="Google" id="ProtNLM"/>
    </source>
</evidence>
<keyword evidence="4" id="KW-1185">Reference proteome</keyword>
<evidence type="ECO:0000256" key="2">
    <source>
        <dbReference type="SAM" id="SignalP"/>
    </source>
</evidence>